<evidence type="ECO:0000256" key="1">
    <source>
        <dbReference type="SAM" id="MobiDB-lite"/>
    </source>
</evidence>
<dbReference type="VEuPathDB" id="VectorBase:AFUN2_003474"/>
<dbReference type="InterPro" id="IPR003890">
    <property type="entry name" value="MIF4G-like_typ-3"/>
</dbReference>
<organism evidence="3">
    <name type="scientific">Anopheles funestus</name>
    <name type="common">African malaria mosquito</name>
    <dbReference type="NCBI Taxonomy" id="62324"/>
    <lineage>
        <taxon>Eukaryota</taxon>
        <taxon>Metazoa</taxon>
        <taxon>Ecdysozoa</taxon>
        <taxon>Arthropoda</taxon>
        <taxon>Hexapoda</taxon>
        <taxon>Insecta</taxon>
        <taxon>Pterygota</taxon>
        <taxon>Neoptera</taxon>
        <taxon>Endopterygota</taxon>
        <taxon>Diptera</taxon>
        <taxon>Nematocera</taxon>
        <taxon>Culicoidea</taxon>
        <taxon>Culicidae</taxon>
        <taxon>Anophelinae</taxon>
        <taxon>Anopheles</taxon>
    </lineage>
</organism>
<dbReference type="GO" id="GO:0005737">
    <property type="term" value="C:cytoplasm"/>
    <property type="evidence" value="ECO:0007669"/>
    <property type="project" value="TreeGrafter"/>
</dbReference>
<dbReference type="GO" id="GO:0003723">
    <property type="term" value="F:RNA binding"/>
    <property type="evidence" value="ECO:0007669"/>
    <property type="project" value="InterPro"/>
</dbReference>
<protein>
    <recommendedName>
        <fullName evidence="2">MIF4G domain-containing protein</fullName>
    </recommendedName>
</protein>
<reference evidence="3" key="1">
    <citation type="submission" date="2020-05" db="UniProtKB">
        <authorList>
            <consortium name="EnsemblMetazoa"/>
        </authorList>
    </citation>
    <scope>IDENTIFICATION</scope>
    <source>
        <strain evidence="3">FUMOZ</strain>
    </source>
</reference>
<dbReference type="FunFam" id="1.25.40.180:FF:000014">
    <property type="entry name" value="Putative regulator of nonsense transcripts 2"/>
    <property type="match status" value="1"/>
</dbReference>
<dbReference type="GO" id="GO:0035145">
    <property type="term" value="C:exon-exon junction complex"/>
    <property type="evidence" value="ECO:0007669"/>
    <property type="project" value="TreeGrafter"/>
</dbReference>
<feature type="region of interest" description="Disordered" evidence="1">
    <location>
        <begin position="381"/>
        <end position="400"/>
    </location>
</feature>
<dbReference type="PANTHER" id="PTHR12839:SF7">
    <property type="entry name" value="REGULATOR OF NONSENSE TRANSCRIPTS 2"/>
    <property type="match status" value="1"/>
</dbReference>
<accession>A0A4Y0BN84</accession>
<dbReference type="InterPro" id="IPR039762">
    <property type="entry name" value="Nmd2/UPF2"/>
</dbReference>
<feature type="domain" description="MIF4G" evidence="2">
    <location>
        <begin position="70"/>
        <end position="266"/>
    </location>
</feature>
<dbReference type="SUPFAM" id="SSF48371">
    <property type="entry name" value="ARM repeat"/>
    <property type="match status" value="3"/>
</dbReference>
<name>A0A4Y0BN84_ANOFN</name>
<evidence type="ECO:0000259" key="2">
    <source>
        <dbReference type="SMART" id="SM00543"/>
    </source>
</evidence>
<dbReference type="Pfam" id="PF02854">
    <property type="entry name" value="MIF4G"/>
    <property type="match status" value="3"/>
</dbReference>
<dbReference type="EnsemblMetazoa" id="AFUN021374-RA">
    <property type="protein sequence ID" value="AFUN021374-PA"/>
    <property type="gene ID" value="AFUN021374"/>
</dbReference>
<proteinExistence type="predicted"/>
<dbReference type="VEuPathDB" id="VectorBase:AFUN021374"/>
<dbReference type="STRING" id="62324.A0A4Y0BN84"/>
<sequence length="922" mass="106876">MADSEDEDFSSDEEIAMTDDEGTNSDEEFAIESFVIAIQERYKRKAKERQQNQAPKRPSEKDFFRYDSSLKKTTAFVQRLKQFNAQKLPSLIQDVSKLNLTKYISKISAVLVEANLKMSDIGAVLTLCNHLHRHYADFAPTLFENWQKLLSIKPGEKVANPTKMRINLRFYTELISMGIIANKTGLPLLGACLTALVKDDMQKHVNLSIVLDFCTHYGDEYAGLVPKEKAYLAKKYGIAIPVSPLISLKKQLELRNLLCDYYQSLAERLRSDHKHLQLMKKSLRMMLGMRMDDEVNAKFHEYIEQQTFYNTLHASTNTLADQLGEVMPPLEVLEETGPSCEEFDEKLEFEYKDWWRFKDMESFYSPPYLCQSMRKLSCDTEEYEDAEDTGPGDRSYPGDAEATVDQKVADEETLKERVNLGSIRVGGGNGTPRNRGNQRSFEDIVHNLQKCVNLEVIEDAAIYFLQNLNTKSNRKRLVKVLFEVPHTRLDLLPLYARFVAIIDLVSPDVAHELCEMLKNDLKYRLKKKDQINIETKIKVVRYIGELVKFGIYKKPEALFCLRCLLHHNVEITCVFLEVCGVYLYNCPDSHMRTNAFLEQMMQLKLNTTMPDWCVQRLEYVYNVVKHPELLKDDPTERLRIHTFIHCLIADKLNITNVDKVLEVFIGLNWNDMVTYHYAVWCLSRAYNIQYHLIRCLADLLVGLNSYQERAVMHVIDTVVKDIWAGLRVRDNKLIQQRVAMVKYLGEMYKYQLVDSDKILTTLRLIISFRFSSRQNGSITGPSESLFRLQLACVLLDTCGQYFTTAKDRRQLDEFLIFFQRYYWYMKSHPYFTGSNSAGVGAANRDEKSVHGARLNGKNLFPIRSDQMYRECLRKLRPTLQLYISFEQAKDAVRSTYSKKDTVHNGQRPTARCLEVLFKSFSP</sequence>
<feature type="region of interest" description="Disordered" evidence="1">
    <location>
        <begin position="1"/>
        <end position="27"/>
    </location>
</feature>
<evidence type="ECO:0000313" key="3">
    <source>
        <dbReference type="EnsemblMetazoa" id="AFUN021374-PA"/>
    </source>
</evidence>
<dbReference type="AlphaFoldDB" id="A0A4Y0BN84"/>
<feature type="compositionally biased region" description="Acidic residues" evidence="1">
    <location>
        <begin position="381"/>
        <end position="390"/>
    </location>
</feature>
<dbReference type="InterPro" id="IPR016024">
    <property type="entry name" value="ARM-type_fold"/>
</dbReference>
<dbReference type="PANTHER" id="PTHR12839">
    <property type="entry name" value="NONSENSE-MEDIATED MRNA DECAY PROTEIN 2 UP-FRAMESHIFT SUPPRESSOR 2"/>
    <property type="match status" value="1"/>
</dbReference>
<dbReference type="Gene3D" id="1.25.40.180">
    <property type="match status" value="3"/>
</dbReference>
<feature type="domain" description="MIF4G" evidence="2">
    <location>
        <begin position="442"/>
        <end position="627"/>
    </location>
</feature>
<feature type="domain" description="MIF4G" evidence="2">
    <location>
        <begin position="637"/>
        <end position="878"/>
    </location>
</feature>
<dbReference type="GO" id="GO:0000184">
    <property type="term" value="P:nuclear-transcribed mRNA catabolic process, nonsense-mediated decay"/>
    <property type="evidence" value="ECO:0007669"/>
    <property type="project" value="InterPro"/>
</dbReference>
<dbReference type="SMART" id="SM00543">
    <property type="entry name" value="MIF4G"/>
    <property type="match status" value="3"/>
</dbReference>